<accession>A0A8W7Q316</accession>
<reference evidence="1" key="1">
    <citation type="submission" date="2022-08" db="UniProtKB">
        <authorList>
            <consortium name="EnsemblMetazoa"/>
        </authorList>
    </citation>
    <scope>IDENTIFICATION</scope>
</reference>
<proteinExistence type="predicted"/>
<dbReference type="EnsemblMetazoa" id="ACOM042240-RA">
    <property type="protein sequence ID" value="ACOM042240-PA.1"/>
    <property type="gene ID" value="ACOM042240"/>
</dbReference>
<organism evidence="1">
    <name type="scientific">Anopheles coluzzii</name>
    <name type="common">African malaria mosquito</name>
    <dbReference type="NCBI Taxonomy" id="1518534"/>
    <lineage>
        <taxon>Eukaryota</taxon>
        <taxon>Metazoa</taxon>
        <taxon>Ecdysozoa</taxon>
        <taxon>Arthropoda</taxon>
        <taxon>Hexapoda</taxon>
        <taxon>Insecta</taxon>
        <taxon>Pterygota</taxon>
        <taxon>Neoptera</taxon>
        <taxon>Endopterygota</taxon>
        <taxon>Diptera</taxon>
        <taxon>Nematocera</taxon>
        <taxon>Culicoidea</taxon>
        <taxon>Culicidae</taxon>
        <taxon>Anophelinae</taxon>
        <taxon>Anopheles</taxon>
    </lineage>
</organism>
<evidence type="ECO:0000313" key="1">
    <source>
        <dbReference type="EnsemblMetazoa" id="ACOM042240-PA.1"/>
    </source>
</evidence>
<protein>
    <submittedName>
        <fullName evidence="1">Uncharacterized protein</fullName>
    </submittedName>
</protein>
<name>A0A8W7Q316_ANOCL</name>
<sequence>MAQQNTRRAWGSVPTIGIPSSYSRVGLTWKGYAEPYDSDHPSTETQSFGPDLGLGVVCLSVPRALQLSGDGEVVHITYSGSKRGTETDCKSADDSSASMVKAKKKGLFVSSL</sequence>
<dbReference type="Proteomes" id="UP000075882">
    <property type="component" value="Unassembled WGS sequence"/>
</dbReference>
<dbReference type="AlphaFoldDB" id="A0A8W7Q316"/>